<evidence type="ECO:0000256" key="1">
    <source>
        <dbReference type="SAM" id="MobiDB-lite"/>
    </source>
</evidence>
<evidence type="ECO:0000313" key="2">
    <source>
        <dbReference type="EMBL" id="AXK34573.1"/>
    </source>
</evidence>
<evidence type="ECO:0000313" key="3">
    <source>
        <dbReference type="Proteomes" id="UP000254425"/>
    </source>
</evidence>
<dbReference type="KEGG" id="sarm:DVA86_19900"/>
<accession>A0A345XSF7</accession>
<organism evidence="2 3">
    <name type="scientific">Streptomyces armeniacus</name>
    <dbReference type="NCBI Taxonomy" id="83291"/>
    <lineage>
        <taxon>Bacteria</taxon>
        <taxon>Bacillati</taxon>
        <taxon>Actinomycetota</taxon>
        <taxon>Actinomycetes</taxon>
        <taxon>Kitasatosporales</taxon>
        <taxon>Streptomycetaceae</taxon>
        <taxon>Streptomyces</taxon>
    </lineage>
</organism>
<gene>
    <name evidence="2" type="ORF">DVA86_19900</name>
</gene>
<name>A0A345XSF7_9ACTN</name>
<dbReference type="EMBL" id="CP031320">
    <property type="protein sequence ID" value="AXK34573.1"/>
    <property type="molecule type" value="Genomic_DNA"/>
</dbReference>
<keyword evidence="3" id="KW-1185">Reference proteome</keyword>
<dbReference type="Proteomes" id="UP000254425">
    <property type="component" value="Chromosome"/>
</dbReference>
<protein>
    <submittedName>
        <fullName evidence="2">Uncharacterized protein</fullName>
    </submittedName>
</protein>
<sequence>MATHSPLSTDEDAQPCDWEDPLMRLMLLLEIASEPAWLRDLAEQSAGTARAAGATGPAGATAGGAEE</sequence>
<dbReference type="AlphaFoldDB" id="A0A345XSF7"/>
<feature type="region of interest" description="Disordered" evidence="1">
    <location>
        <begin position="43"/>
        <end position="67"/>
    </location>
</feature>
<feature type="compositionally biased region" description="Low complexity" evidence="1">
    <location>
        <begin position="46"/>
        <end position="67"/>
    </location>
</feature>
<reference evidence="2 3" key="1">
    <citation type="submission" date="2018-07" db="EMBL/GenBank/DDBJ databases">
        <title>Draft genome of the type strain Streptomyces armeniacus ATCC 15676.</title>
        <authorList>
            <person name="Labana P."/>
            <person name="Gosse J.T."/>
            <person name="Boddy C.N."/>
        </authorList>
    </citation>
    <scope>NUCLEOTIDE SEQUENCE [LARGE SCALE GENOMIC DNA]</scope>
    <source>
        <strain evidence="2 3">ATCC 15676</strain>
    </source>
</reference>
<proteinExistence type="predicted"/>
<dbReference type="RefSeq" id="WP_208880080.1">
    <property type="nucleotide sequence ID" value="NZ_CP031320.1"/>
</dbReference>